<organism evidence="2 3">
    <name type="scientific">Moritella yayanosii</name>
    <dbReference type="NCBI Taxonomy" id="69539"/>
    <lineage>
        <taxon>Bacteria</taxon>
        <taxon>Pseudomonadati</taxon>
        <taxon>Pseudomonadota</taxon>
        <taxon>Gammaproteobacteria</taxon>
        <taxon>Alteromonadales</taxon>
        <taxon>Moritellaceae</taxon>
        <taxon>Moritella</taxon>
    </lineage>
</organism>
<dbReference type="Proteomes" id="UP000250163">
    <property type="component" value="Chromosome MORIYA"/>
</dbReference>
<proteinExistence type="predicted"/>
<name>A0A330LKQ2_9GAMM</name>
<gene>
    <name evidence="2" type="ORF">MORIYA_1126</name>
</gene>
<evidence type="ECO:0000313" key="2">
    <source>
        <dbReference type="EMBL" id="SQD77604.1"/>
    </source>
</evidence>
<dbReference type="EMBL" id="LS483250">
    <property type="protein sequence ID" value="SQD77604.1"/>
    <property type="molecule type" value="Genomic_DNA"/>
</dbReference>
<feature type="compositionally biased region" description="Low complexity" evidence="1">
    <location>
        <begin position="84"/>
        <end position="97"/>
    </location>
</feature>
<reference evidence="3" key="1">
    <citation type="submission" date="2018-05" db="EMBL/GenBank/DDBJ databases">
        <authorList>
            <person name="Cea G.-C."/>
            <person name="William W."/>
        </authorList>
    </citation>
    <scope>NUCLEOTIDE SEQUENCE [LARGE SCALE GENOMIC DNA]</scope>
    <source>
        <strain evidence="3">DB21MT 5</strain>
    </source>
</reference>
<feature type="region of interest" description="Disordered" evidence="1">
    <location>
        <begin position="72"/>
        <end position="97"/>
    </location>
</feature>
<sequence>MQLENFISQTLKQIIDGVSSAQTYSETKNAKINPRTARMDGKATDYSFCTETYVPLQGVEFDIAVTVIEKSSTSDGGGNMGEISVTSASQASNQNSSVSRIKFKVPILLPLSK</sequence>
<keyword evidence="3" id="KW-1185">Reference proteome</keyword>
<accession>A0A330LKQ2</accession>
<dbReference type="OrthoDB" id="7865574at2"/>
<evidence type="ECO:0000256" key="1">
    <source>
        <dbReference type="SAM" id="MobiDB-lite"/>
    </source>
</evidence>
<evidence type="ECO:0000313" key="3">
    <source>
        <dbReference type="Proteomes" id="UP000250163"/>
    </source>
</evidence>
<dbReference type="KEGG" id="mya:MORIYA_1126"/>
<protein>
    <submittedName>
        <fullName evidence="2">Uncharacterized protein</fullName>
    </submittedName>
</protein>
<dbReference type="AlphaFoldDB" id="A0A330LKQ2"/>
<dbReference type="RefSeq" id="WP_112713297.1">
    <property type="nucleotide sequence ID" value="NZ_LS483250.1"/>
</dbReference>